<dbReference type="Proteomes" id="UP001589536">
    <property type="component" value="Unassembled WGS sequence"/>
</dbReference>
<evidence type="ECO:0008006" key="3">
    <source>
        <dbReference type="Google" id="ProtNLM"/>
    </source>
</evidence>
<proteinExistence type="predicted"/>
<evidence type="ECO:0000313" key="2">
    <source>
        <dbReference type="Proteomes" id="UP001589536"/>
    </source>
</evidence>
<gene>
    <name evidence="1" type="ORF">ACFFPI_11755</name>
</gene>
<comment type="caution">
    <text evidence="1">The sequence shown here is derived from an EMBL/GenBank/DDBJ whole genome shotgun (WGS) entry which is preliminary data.</text>
</comment>
<keyword evidence="2" id="KW-1185">Reference proteome</keyword>
<dbReference type="RefSeq" id="WP_345047177.1">
    <property type="nucleotide sequence ID" value="NZ_BAABED010000001.1"/>
</dbReference>
<dbReference type="Gene3D" id="3.40.50.300">
    <property type="entry name" value="P-loop containing nucleotide triphosphate hydrolases"/>
    <property type="match status" value="1"/>
</dbReference>
<dbReference type="InterPro" id="IPR027417">
    <property type="entry name" value="P-loop_NTPase"/>
</dbReference>
<accession>A0ABV5UQK0</accession>
<dbReference type="SUPFAM" id="SSF52540">
    <property type="entry name" value="P-loop containing nucleoside triphosphate hydrolases"/>
    <property type="match status" value="1"/>
</dbReference>
<organism evidence="1 2">
    <name type="scientific">Arthrobacter methylotrophus</name>
    <dbReference type="NCBI Taxonomy" id="121291"/>
    <lineage>
        <taxon>Bacteria</taxon>
        <taxon>Bacillati</taxon>
        <taxon>Actinomycetota</taxon>
        <taxon>Actinomycetes</taxon>
        <taxon>Micrococcales</taxon>
        <taxon>Micrococcaceae</taxon>
        <taxon>Arthrobacter</taxon>
    </lineage>
</organism>
<name>A0ABV5UQK0_9MICC</name>
<dbReference type="EMBL" id="JBHMBH010000026">
    <property type="protein sequence ID" value="MFB9714797.1"/>
    <property type="molecule type" value="Genomic_DNA"/>
</dbReference>
<evidence type="ECO:0000313" key="1">
    <source>
        <dbReference type="EMBL" id="MFB9714797.1"/>
    </source>
</evidence>
<reference evidence="1 2" key="1">
    <citation type="submission" date="2024-09" db="EMBL/GenBank/DDBJ databases">
        <authorList>
            <person name="Sun Q."/>
            <person name="Mori K."/>
        </authorList>
    </citation>
    <scope>NUCLEOTIDE SEQUENCE [LARGE SCALE GENOMIC DNA]</scope>
    <source>
        <strain evidence="1 2">JCM 13519</strain>
    </source>
</reference>
<protein>
    <recommendedName>
        <fullName evidence="3">Recombinase RecA</fullName>
    </recommendedName>
</protein>
<sequence length="382" mass="40214">MNSSFAPLTESEYQPQDLVHRSVPVPLPPMSGTRNTIGVAYGDVAGLLSGDLPPAPKPNVLYRNDGNALFYRGQVNSLFGEPESGKTFVALAATAATLNGGGKAAILDLDHNGMQSIVSRLLDLGVAPETLSDLDKFRYKEPEDRADLLATIADLKAWRPCTVVVDSIGELLPMMNLNSNSPDDFTIAHAYILKPLAMSGACVISIDHVAKNPDSKAQGPTGTGAKARSTGGVMLRVTVKEQFTPGSGGSCYLNIKKDRHGGLRETSPTGDKEPLAGTFKMFPDSSFTVFAPEGGERTPAAAPAIDIAALKALVPPPVSVRDVKERLGWGTNRATLALKVLRDAFPVPETQGRGTGTEGVLRASTVPEEQGTLGLRGEGEAA</sequence>